<dbReference type="PROSITE" id="PS50011">
    <property type="entry name" value="PROTEIN_KINASE_DOM"/>
    <property type="match status" value="1"/>
</dbReference>
<sequence length="250" mass="28251">MTEIWKGMYGSKVVALKVLRPHQGKGDGDAKARKGFGFPKGDSDITIAKQRFCAAAVLMKQVEDVNIMPFYGVSTTTSSFSLVFPWYKNGNIEQYLEENPDVDRYDLLLGAVKGLRFLHSNGVVHGAFWPDHILIDNGGDARLAIAILDTQISQRSYCSQFPVTGPEDFPYGEPETKSMECDVFELAIVIYEVLTGILTHREGCDYDQAFLVVPMRPPGVFDDLFWELLEKCWSRRPQKRPPIDEVYRMA</sequence>
<accession>A0A9P6HHI4</accession>
<dbReference type="GO" id="GO:0005524">
    <property type="term" value="F:ATP binding"/>
    <property type="evidence" value="ECO:0007669"/>
    <property type="project" value="UniProtKB-KW"/>
</dbReference>
<evidence type="ECO:0000256" key="1">
    <source>
        <dbReference type="ARBA" id="ARBA00022679"/>
    </source>
</evidence>
<dbReference type="OrthoDB" id="427969at2759"/>
<dbReference type="InterPro" id="IPR051681">
    <property type="entry name" value="Ser/Thr_Kinases-Pseudokinases"/>
</dbReference>
<evidence type="ECO:0000256" key="3">
    <source>
        <dbReference type="ARBA" id="ARBA00022777"/>
    </source>
</evidence>
<reference evidence="7" key="1">
    <citation type="journal article" date="2020" name="Nat. Commun.">
        <title>Large-scale genome sequencing of mycorrhizal fungi provides insights into the early evolution of symbiotic traits.</title>
        <authorList>
            <person name="Miyauchi S."/>
            <person name="Kiss E."/>
            <person name="Kuo A."/>
            <person name="Drula E."/>
            <person name="Kohler A."/>
            <person name="Sanchez-Garcia M."/>
            <person name="Morin E."/>
            <person name="Andreopoulos B."/>
            <person name="Barry K.W."/>
            <person name="Bonito G."/>
            <person name="Buee M."/>
            <person name="Carver A."/>
            <person name="Chen C."/>
            <person name="Cichocki N."/>
            <person name="Clum A."/>
            <person name="Culley D."/>
            <person name="Crous P.W."/>
            <person name="Fauchery L."/>
            <person name="Girlanda M."/>
            <person name="Hayes R.D."/>
            <person name="Keri Z."/>
            <person name="LaButti K."/>
            <person name="Lipzen A."/>
            <person name="Lombard V."/>
            <person name="Magnuson J."/>
            <person name="Maillard F."/>
            <person name="Murat C."/>
            <person name="Nolan M."/>
            <person name="Ohm R.A."/>
            <person name="Pangilinan J."/>
            <person name="Pereira M.F."/>
            <person name="Perotto S."/>
            <person name="Peter M."/>
            <person name="Pfister S."/>
            <person name="Riley R."/>
            <person name="Sitrit Y."/>
            <person name="Stielow J.B."/>
            <person name="Szollosi G."/>
            <person name="Zifcakova L."/>
            <person name="Stursova M."/>
            <person name="Spatafora J.W."/>
            <person name="Tedersoo L."/>
            <person name="Vaario L.M."/>
            <person name="Yamada A."/>
            <person name="Yan M."/>
            <person name="Wang P."/>
            <person name="Xu J."/>
            <person name="Bruns T."/>
            <person name="Baldrian P."/>
            <person name="Vilgalys R."/>
            <person name="Dunand C."/>
            <person name="Henrissat B."/>
            <person name="Grigoriev I.V."/>
            <person name="Hibbett D."/>
            <person name="Nagy L.G."/>
            <person name="Martin F.M."/>
        </authorList>
    </citation>
    <scope>NUCLEOTIDE SEQUENCE</scope>
    <source>
        <strain evidence="7">UH-Tt-Lm1</strain>
    </source>
</reference>
<dbReference type="EMBL" id="WIUZ02000044">
    <property type="protein sequence ID" value="KAF9777372.1"/>
    <property type="molecule type" value="Genomic_DNA"/>
</dbReference>
<dbReference type="SUPFAM" id="SSF56112">
    <property type="entry name" value="Protein kinase-like (PK-like)"/>
    <property type="match status" value="1"/>
</dbReference>
<evidence type="ECO:0000256" key="4">
    <source>
        <dbReference type="ARBA" id="ARBA00022840"/>
    </source>
</evidence>
<keyword evidence="3 7" id="KW-0418">Kinase</keyword>
<gene>
    <name evidence="6" type="ORF">BJ322DRAFT_660765</name>
    <name evidence="7" type="ORF">BJ322DRAFT_832796</name>
</gene>
<dbReference type="Gene3D" id="1.10.510.10">
    <property type="entry name" value="Transferase(Phosphotransferase) domain 1"/>
    <property type="match status" value="1"/>
</dbReference>
<keyword evidence="8" id="KW-1185">Reference proteome</keyword>
<dbReference type="GO" id="GO:0004674">
    <property type="term" value="F:protein serine/threonine kinase activity"/>
    <property type="evidence" value="ECO:0007669"/>
    <property type="project" value="TreeGrafter"/>
</dbReference>
<protein>
    <submittedName>
        <fullName evidence="7">Kinase-like domain-containing protein</fullName>
    </submittedName>
</protein>
<dbReference type="InterPro" id="IPR000719">
    <property type="entry name" value="Prot_kinase_dom"/>
</dbReference>
<dbReference type="PANTHER" id="PTHR44329:SF288">
    <property type="entry name" value="MITOGEN-ACTIVATED PROTEIN KINASE KINASE KINASE 20"/>
    <property type="match status" value="1"/>
</dbReference>
<dbReference type="Pfam" id="PF07714">
    <property type="entry name" value="PK_Tyr_Ser-Thr"/>
    <property type="match status" value="1"/>
</dbReference>
<dbReference type="InterPro" id="IPR011009">
    <property type="entry name" value="Kinase-like_dom_sf"/>
</dbReference>
<evidence type="ECO:0000313" key="8">
    <source>
        <dbReference type="Proteomes" id="UP000736335"/>
    </source>
</evidence>
<comment type="caution">
    <text evidence="7">The sequence shown here is derived from an EMBL/GenBank/DDBJ whole genome shotgun (WGS) entry which is preliminary data.</text>
</comment>
<evidence type="ECO:0000313" key="7">
    <source>
        <dbReference type="EMBL" id="KAF9785467.1"/>
    </source>
</evidence>
<keyword evidence="4" id="KW-0067">ATP-binding</keyword>
<reference evidence="7" key="2">
    <citation type="submission" date="2020-11" db="EMBL/GenBank/DDBJ databases">
        <authorList>
            <consortium name="DOE Joint Genome Institute"/>
            <person name="Kuo A."/>
            <person name="Miyauchi S."/>
            <person name="Kiss E."/>
            <person name="Drula E."/>
            <person name="Kohler A."/>
            <person name="Sanchez-Garcia M."/>
            <person name="Andreopoulos B."/>
            <person name="Barry K.W."/>
            <person name="Bonito G."/>
            <person name="Buee M."/>
            <person name="Carver A."/>
            <person name="Chen C."/>
            <person name="Cichocki N."/>
            <person name="Clum A."/>
            <person name="Culley D."/>
            <person name="Crous P.W."/>
            <person name="Fauchery L."/>
            <person name="Girlanda M."/>
            <person name="Hayes R."/>
            <person name="Keri Z."/>
            <person name="Labutti K."/>
            <person name="Lipzen A."/>
            <person name="Lombard V."/>
            <person name="Magnuson J."/>
            <person name="Maillard F."/>
            <person name="Morin E."/>
            <person name="Murat C."/>
            <person name="Nolan M."/>
            <person name="Ohm R."/>
            <person name="Pangilinan J."/>
            <person name="Pereira M."/>
            <person name="Perotto S."/>
            <person name="Peter M."/>
            <person name="Riley R."/>
            <person name="Sitrit Y."/>
            <person name="Stielow B."/>
            <person name="Szollosi G."/>
            <person name="Zifcakova L."/>
            <person name="Stursova M."/>
            <person name="Spatafora J.W."/>
            <person name="Tedersoo L."/>
            <person name="Vaario L.-M."/>
            <person name="Yamada A."/>
            <person name="Yan M."/>
            <person name="Wang P."/>
            <person name="Xu J."/>
            <person name="Bruns T."/>
            <person name="Baldrian P."/>
            <person name="Vilgalys R."/>
            <person name="Henrissat B."/>
            <person name="Grigoriev I.V."/>
            <person name="Hibbett D."/>
            <person name="Nagy L.G."/>
            <person name="Martin F.M."/>
        </authorList>
    </citation>
    <scope>NUCLEOTIDE SEQUENCE</scope>
    <source>
        <strain evidence="7">UH-Tt-Lm1</strain>
    </source>
</reference>
<dbReference type="EMBL" id="WIUZ02000007">
    <property type="protein sequence ID" value="KAF9785467.1"/>
    <property type="molecule type" value="Genomic_DNA"/>
</dbReference>
<keyword evidence="2" id="KW-0547">Nucleotide-binding</keyword>
<feature type="domain" description="Protein kinase" evidence="5">
    <location>
        <begin position="1"/>
        <end position="250"/>
    </location>
</feature>
<dbReference type="AlphaFoldDB" id="A0A9P6HHI4"/>
<organism evidence="7 8">
    <name type="scientific">Thelephora terrestris</name>
    <dbReference type="NCBI Taxonomy" id="56493"/>
    <lineage>
        <taxon>Eukaryota</taxon>
        <taxon>Fungi</taxon>
        <taxon>Dikarya</taxon>
        <taxon>Basidiomycota</taxon>
        <taxon>Agaricomycotina</taxon>
        <taxon>Agaricomycetes</taxon>
        <taxon>Thelephorales</taxon>
        <taxon>Thelephoraceae</taxon>
        <taxon>Thelephora</taxon>
    </lineage>
</organism>
<name>A0A9P6HHI4_9AGAM</name>
<evidence type="ECO:0000313" key="6">
    <source>
        <dbReference type="EMBL" id="KAF9777372.1"/>
    </source>
</evidence>
<keyword evidence="1" id="KW-0808">Transferase</keyword>
<dbReference type="Proteomes" id="UP000736335">
    <property type="component" value="Unassembled WGS sequence"/>
</dbReference>
<evidence type="ECO:0000259" key="5">
    <source>
        <dbReference type="PROSITE" id="PS50011"/>
    </source>
</evidence>
<proteinExistence type="predicted"/>
<dbReference type="InterPro" id="IPR001245">
    <property type="entry name" value="Ser-Thr/Tyr_kinase_cat_dom"/>
</dbReference>
<evidence type="ECO:0000256" key="2">
    <source>
        <dbReference type="ARBA" id="ARBA00022741"/>
    </source>
</evidence>
<dbReference type="PANTHER" id="PTHR44329">
    <property type="entry name" value="SERINE/THREONINE-PROTEIN KINASE TNNI3K-RELATED"/>
    <property type="match status" value="1"/>
</dbReference>